<proteinExistence type="predicted"/>
<name>A0ABX1UQZ8_9GAMM</name>
<organism evidence="1 2">
    <name type="scientific">Acinetobacter terrestris</name>
    <dbReference type="NCBI Taxonomy" id="2529843"/>
    <lineage>
        <taxon>Bacteria</taxon>
        <taxon>Pseudomonadati</taxon>
        <taxon>Pseudomonadota</taxon>
        <taxon>Gammaproteobacteria</taxon>
        <taxon>Moraxellales</taxon>
        <taxon>Moraxellaceae</taxon>
        <taxon>Acinetobacter</taxon>
        <taxon>Acinetobacter Taxon 24</taxon>
    </lineage>
</organism>
<sequence length="111" mass="12965">MKKKILLSLILGLVGCNNKSDTNSQTASSETVEEKRQRTSREFLKKYLPYPDSLKFRNQIGLCGEVNYMKKLGTYTGFKRFVMVDQNIIFIETYTDPDEFEFAWKSSCKRK</sequence>
<evidence type="ECO:0000313" key="2">
    <source>
        <dbReference type="Proteomes" id="UP000555322"/>
    </source>
</evidence>
<dbReference type="Proteomes" id="UP000555322">
    <property type="component" value="Unassembled WGS sequence"/>
</dbReference>
<comment type="caution">
    <text evidence="1">The sequence shown here is derived from an EMBL/GenBank/DDBJ whole genome shotgun (WGS) entry which is preliminary data.</text>
</comment>
<keyword evidence="2" id="KW-1185">Reference proteome</keyword>
<reference evidence="1 2" key="1">
    <citation type="submission" date="2020-04" db="EMBL/GenBank/DDBJ databases">
        <title>Acinetobacter Taxon 24.</title>
        <authorList>
            <person name="Nemec A."/>
            <person name="Radolfova-Krizova L."/>
            <person name="Higgins P.G."/>
            <person name="Spanelova P."/>
        </authorList>
    </citation>
    <scope>NUCLEOTIDE SEQUENCE [LARGE SCALE GENOMIC DNA]</scope>
    <source>
        <strain evidence="1 2">ANC 5084</strain>
    </source>
</reference>
<dbReference type="RefSeq" id="WP_171535810.1">
    <property type="nucleotide sequence ID" value="NZ_JABERJ010000007.1"/>
</dbReference>
<evidence type="ECO:0000313" key="1">
    <source>
        <dbReference type="EMBL" id="NNH25638.1"/>
    </source>
</evidence>
<evidence type="ECO:0008006" key="3">
    <source>
        <dbReference type="Google" id="ProtNLM"/>
    </source>
</evidence>
<protein>
    <recommendedName>
        <fullName evidence="3">Lipoprotein</fullName>
    </recommendedName>
</protein>
<dbReference type="PROSITE" id="PS51257">
    <property type="entry name" value="PROKAR_LIPOPROTEIN"/>
    <property type="match status" value="1"/>
</dbReference>
<dbReference type="EMBL" id="JABERJ010000007">
    <property type="protein sequence ID" value="NNH25638.1"/>
    <property type="molecule type" value="Genomic_DNA"/>
</dbReference>
<accession>A0ABX1UQZ8</accession>
<gene>
    <name evidence="1" type="ORF">HLH15_03910</name>
</gene>